<evidence type="ECO:0000313" key="2">
    <source>
        <dbReference type="EMBL" id="RCV33063.1"/>
    </source>
</evidence>
<dbReference type="AlphaFoldDB" id="A0A368RSK0"/>
<accession>A0A368RSK0</accession>
<reference evidence="2" key="1">
    <citation type="journal article" date="2012" name="Nat. Biotechnol.">
        <title>Reference genome sequence of the model plant Setaria.</title>
        <authorList>
            <person name="Bennetzen J.L."/>
            <person name="Schmutz J."/>
            <person name="Wang H."/>
            <person name="Percifield R."/>
            <person name="Hawkins J."/>
            <person name="Pontaroli A.C."/>
            <person name="Estep M."/>
            <person name="Feng L."/>
            <person name="Vaughn J.N."/>
            <person name="Grimwood J."/>
            <person name="Jenkins J."/>
            <person name="Barry K."/>
            <person name="Lindquist E."/>
            <person name="Hellsten U."/>
            <person name="Deshpande S."/>
            <person name="Wang X."/>
            <person name="Wu X."/>
            <person name="Mitros T."/>
            <person name="Triplett J."/>
            <person name="Yang X."/>
            <person name="Ye C.Y."/>
            <person name="Mauro-Herrera M."/>
            <person name="Wang L."/>
            <person name="Li P."/>
            <person name="Sharma M."/>
            <person name="Sharma R."/>
            <person name="Ronald P.C."/>
            <person name="Panaud O."/>
            <person name="Kellogg E.A."/>
            <person name="Brutnell T.P."/>
            <person name="Doust A.N."/>
            <person name="Tuskan G.A."/>
            <person name="Rokhsar D."/>
            <person name="Devos K.M."/>
        </authorList>
    </citation>
    <scope>NUCLEOTIDE SEQUENCE [LARGE SCALE GENOMIC DNA]</scope>
    <source>
        <strain evidence="2">Yugu1</strain>
    </source>
</reference>
<protein>
    <submittedName>
        <fullName evidence="2">Uncharacterized protein</fullName>
    </submittedName>
</protein>
<sequence length="104" mass="11745">MRPFSLILPIPGNRGKRAKGTCDPSFVSWRRIDQERGARGSFVLGQEPNKRKLKWSEEDDGGSSGKARRANWTAEERQELASTNREAYHVTATNMASRAECCFE</sequence>
<proteinExistence type="predicted"/>
<dbReference type="EMBL" id="CM003534">
    <property type="protein sequence ID" value="RCV33063.1"/>
    <property type="molecule type" value="Genomic_DNA"/>
</dbReference>
<organism evidence="2">
    <name type="scientific">Setaria italica</name>
    <name type="common">Foxtail millet</name>
    <name type="synonym">Panicum italicum</name>
    <dbReference type="NCBI Taxonomy" id="4555"/>
    <lineage>
        <taxon>Eukaryota</taxon>
        <taxon>Viridiplantae</taxon>
        <taxon>Streptophyta</taxon>
        <taxon>Embryophyta</taxon>
        <taxon>Tracheophyta</taxon>
        <taxon>Spermatophyta</taxon>
        <taxon>Magnoliopsida</taxon>
        <taxon>Liliopsida</taxon>
        <taxon>Poales</taxon>
        <taxon>Poaceae</taxon>
        <taxon>PACMAD clade</taxon>
        <taxon>Panicoideae</taxon>
        <taxon>Panicodae</taxon>
        <taxon>Paniceae</taxon>
        <taxon>Cenchrinae</taxon>
        <taxon>Setaria</taxon>
    </lineage>
</organism>
<evidence type="ECO:0000256" key="1">
    <source>
        <dbReference type="SAM" id="MobiDB-lite"/>
    </source>
</evidence>
<gene>
    <name evidence="2" type="ORF">SETIT_7G052900v2</name>
</gene>
<feature type="region of interest" description="Disordered" evidence="1">
    <location>
        <begin position="38"/>
        <end position="84"/>
    </location>
</feature>
<reference evidence="2" key="2">
    <citation type="submission" date="2015-07" db="EMBL/GenBank/DDBJ databases">
        <authorList>
            <person name="Noorani M."/>
        </authorList>
    </citation>
    <scope>NUCLEOTIDE SEQUENCE</scope>
    <source>
        <strain evidence="2">Yugu1</strain>
    </source>
</reference>
<name>A0A368RSK0_SETIT</name>